<sequence length="93" mass="10617">MGLVPFPDNCPWTIIYSCLKVTSLKSSQSLDLRLVGKKLKIIVNVIFCLIILKATSPLSFFGRKKIKNEMSGMFKYLNLKKKLKIQLLNVKDI</sequence>
<feature type="transmembrane region" description="Helical" evidence="1">
    <location>
        <begin position="41"/>
        <end position="61"/>
    </location>
</feature>
<keyword evidence="1" id="KW-0472">Membrane</keyword>
<evidence type="ECO:0000313" key="3">
    <source>
        <dbReference type="Proteomes" id="UP000276133"/>
    </source>
</evidence>
<dbReference type="EMBL" id="REGN01010088">
    <property type="protein sequence ID" value="RMZ99724.1"/>
    <property type="molecule type" value="Genomic_DNA"/>
</dbReference>
<organism evidence="2 3">
    <name type="scientific">Brachionus plicatilis</name>
    <name type="common">Marine rotifer</name>
    <name type="synonym">Brachionus muelleri</name>
    <dbReference type="NCBI Taxonomy" id="10195"/>
    <lineage>
        <taxon>Eukaryota</taxon>
        <taxon>Metazoa</taxon>
        <taxon>Spiralia</taxon>
        <taxon>Gnathifera</taxon>
        <taxon>Rotifera</taxon>
        <taxon>Eurotatoria</taxon>
        <taxon>Monogononta</taxon>
        <taxon>Pseudotrocha</taxon>
        <taxon>Ploima</taxon>
        <taxon>Brachionidae</taxon>
        <taxon>Brachionus</taxon>
    </lineage>
</organism>
<dbReference type="AlphaFoldDB" id="A0A3M7PLS2"/>
<protein>
    <submittedName>
        <fullName evidence="2">Uncharacterized protein</fullName>
    </submittedName>
</protein>
<accession>A0A3M7PLS2</accession>
<comment type="caution">
    <text evidence="2">The sequence shown here is derived from an EMBL/GenBank/DDBJ whole genome shotgun (WGS) entry which is preliminary data.</text>
</comment>
<keyword evidence="1" id="KW-0812">Transmembrane</keyword>
<name>A0A3M7PLS2_BRAPC</name>
<keyword evidence="1" id="KW-1133">Transmembrane helix</keyword>
<evidence type="ECO:0000256" key="1">
    <source>
        <dbReference type="SAM" id="Phobius"/>
    </source>
</evidence>
<keyword evidence="3" id="KW-1185">Reference proteome</keyword>
<gene>
    <name evidence="2" type="ORF">BpHYR1_052015</name>
</gene>
<proteinExistence type="predicted"/>
<dbReference type="Proteomes" id="UP000276133">
    <property type="component" value="Unassembled WGS sequence"/>
</dbReference>
<reference evidence="2 3" key="1">
    <citation type="journal article" date="2018" name="Sci. Rep.">
        <title>Genomic signatures of local adaptation to the degree of environmental predictability in rotifers.</title>
        <authorList>
            <person name="Franch-Gras L."/>
            <person name="Hahn C."/>
            <person name="Garcia-Roger E.M."/>
            <person name="Carmona M.J."/>
            <person name="Serra M."/>
            <person name="Gomez A."/>
        </authorList>
    </citation>
    <scope>NUCLEOTIDE SEQUENCE [LARGE SCALE GENOMIC DNA]</scope>
    <source>
        <strain evidence="2">HYR1</strain>
    </source>
</reference>
<evidence type="ECO:0000313" key="2">
    <source>
        <dbReference type="EMBL" id="RMZ99724.1"/>
    </source>
</evidence>